<organism evidence="9 10">
    <name type="scientific">Aspergillus niger</name>
    <dbReference type="NCBI Taxonomy" id="5061"/>
    <lineage>
        <taxon>Eukaryota</taxon>
        <taxon>Fungi</taxon>
        <taxon>Dikarya</taxon>
        <taxon>Ascomycota</taxon>
        <taxon>Pezizomycotina</taxon>
        <taxon>Eurotiomycetes</taxon>
        <taxon>Eurotiomycetidae</taxon>
        <taxon>Eurotiales</taxon>
        <taxon>Aspergillaceae</taxon>
        <taxon>Aspergillus</taxon>
        <taxon>Aspergillus subgen. Circumdati</taxon>
    </lineage>
</organism>
<evidence type="ECO:0000256" key="3">
    <source>
        <dbReference type="ARBA" id="ARBA00022617"/>
    </source>
</evidence>
<sequence>MLQSTIPLSVATLFSALVALQLYRIVSRSYRSRKLSKQWNCEPPFPYPSGIFGHKAVWRAKNAAQEGQVGSTMHQVHLQYGNTVKLNLVGHDVVATCEPENIQAVLASQFSSFGLSVWRYPQYRPLLGKGIFTSDGPAWEHSRKLLRPQFTKNQIPSLEWFDSHSKNFVQALPPDGHAFDIQPLAFRLALDSATGYLFGESINSLVKPTFNQTGVAETSGSASKGFAEAFDYAQDILFRRTLAHSYYWLINPKEFESSTRVVHKFVEYYVDKAIEYRRNTGSTKTGEEKVGQDYCFLHALAAETQDRDFLRDQLVNVLLASRDDVASVLTSTFYLLARDAVAWRKLKEEVTQAVDQHASNLSLKEIHSLPYLRGVLYEALRLFPPVPLNARVAYDDTTIPVGGGPDGRSPVFIPKGQMVAYSVWCLHRRPDIWGADAESFRPERWDGYNPPAWEFVPFNGGPRACLGQQFAITLISQQVFRLVQHLDSVESAQTGPDMGLNPPLRQTLTMCHENGDLAVLRGYSHYPNEKQYLYFQSRIAMTGSFPFVGAFAPRSSAKPYASTTDMIMELNMLTESMKTMTAQIEQYQGGMSDLLYLTRGTYKVYDSAINAQKKIGCTEVTERRDEEDRVLTATYGMISALTNALGATANKTEFVKKIPSGSSIIQAVLRKICEAKEGLQSALLGHCAHGFTPAILDLFCEFDQRYTDLMTDLRV</sequence>
<dbReference type="InterPro" id="IPR017972">
    <property type="entry name" value="Cyt_P450_CS"/>
</dbReference>
<keyword evidence="4 8" id="KW-0479">Metal-binding</keyword>
<dbReference type="PROSITE" id="PS00086">
    <property type="entry name" value="CYTOCHROME_P450"/>
    <property type="match status" value="1"/>
</dbReference>
<dbReference type="Proteomes" id="UP000068243">
    <property type="component" value="Unassembled WGS sequence"/>
</dbReference>
<keyword evidence="5" id="KW-0560">Oxidoreductase</keyword>
<gene>
    <name evidence="9" type="ORF">ABL_08507</name>
</gene>
<reference evidence="10" key="1">
    <citation type="journal article" date="2016" name="Genome Announc.">
        <title>Draft genome sequence of Aspergillus niger strain An76.</title>
        <authorList>
            <person name="Gong W."/>
            <person name="Cheng Z."/>
            <person name="Zhang H."/>
            <person name="Liu L."/>
            <person name="Gao P."/>
            <person name="Wang L."/>
        </authorList>
    </citation>
    <scope>NUCLEOTIDE SEQUENCE [LARGE SCALE GENOMIC DNA]</scope>
    <source>
        <strain evidence="10">An76</strain>
    </source>
</reference>
<evidence type="ECO:0000256" key="6">
    <source>
        <dbReference type="ARBA" id="ARBA00023004"/>
    </source>
</evidence>
<dbReference type="VEuPathDB" id="FungiDB:ATCC64974_6890"/>
<dbReference type="VEuPathDB" id="FungiDB:ASPNIDRAFT2_43496"/>
<evidence type="ECO:0000256" key="2">
    <source>
        <dbReference type="ARBA" id="ARBA00010617"/>
    </source>
</evidence>
<dbReference type="EMBL" id="BCMY01000018">
    <property type="protein sequence ID" value="GAQ45846.1"/>
    <property type="molecule type" value="Genomic_DNA"/>
</dbReference>
<keyword evidence="6 8" id="KW-0408">Iron</keyword>
<name>A0A124BYL0_ASPNG</name>
<evidence type="ECO:0000256" key="5">
    <source>
        <dbReference type="ARBA" id="ARBA00023002"/>
    </source>
</evidence>
<keyword evidence="7" id="KW-0503">Monooxygenase</keyword>
<dbReference type="GO" id="GO:0005506">
    <property type="term" value="F:iron ion binding"/>
    <property type="evidence" value="ECO:0007669"/>
    <property type="project" value="InterPro"/>
</dbReference>
<dbReference type="PANTHER" id="PTHR24287:SF18">
    <property type="entry name" value="CYTOCHROME P450 MONOOXYGENASE APDE-RELATED"/>
    <property type="match status" value="1"/>
</dbReference>
<dbReference type="VEuPathDB" id="FungiDB:An09g01280"/>
<comment type="caution">
    <text evidence="9">The sequence shown here is derived from an EMBL/GenBank/DDBJ whole genome shotgun (WGS) entry which is preliminary data.</text>
</comment>
<dbReference type="PRINTS" id="PR00464">
    <property type="entry name" value="EP450II"/>
</dbReference>
<evidence type="ECO:0000256" key="8">
    <source>
        <dbReference type="PIRSR" id="PIRSR602402-1"/>
    </source>
</evidence>
<dbReference type="InterPro" id="IPR047146">
    <property type="entry name" value="Cyt_P450_E_CYP52_fungi"/>
</dbReference>
<dbReference type="VEuPathDB" id="FungiDB:An09g01270"/>
<comment type="similarity">
    <text evidence="2">Belongs to the cytochrome P450 family.</text>
</comment>
<evidence type="ECO:0000256" key="4">
    <source>
        <dbReference type="ARBA" id="ARBA00022723"/>
    </source>
</evidence>
<evidence type="ECO:0000256" key="7">
    <source>
        <dbReference type="ARBA" id="ARBA00023033"/>
    </source>
</evidence>
<dbReference type="CDD" id="cd11063">
    <property type="entry name" value="CYP52"/>
    <property type="match status" value="1"/>
</dbReference>
<keyword evidence="3 8" id="KW-0349">Heme</keyword>
<evidence type="ECO:0000313" key="10">
    <source>
        <dbReference type="Proteomes" id="UP000068243"/>
    </source>
</evidence>
<dbReference type="InterPro" id="IPR001128">
    <property type="entry name" value="Cyt_P450"/>
</dbReference>
<protein>
    <submittedName>
        <fullName evidence="9">Cytochrome P450</fullName>
    </submittedName>
</protein>
<dbReference type="SUPFAM" id="SSF48264">
    <property type="entry name" value="Cytochrome P450"/>
    <property type="match status" value="1"/>
</dbReference>
<dbReference type="OMA" id="MGTRVNS"/>
<dbReference type="AlphaFoldDB" id="A0A124BYL0"/>
<dbReference type="PRINTS" id="PR00385">
    <property type="entry name" value="P450"/>
</dbReference>
<feature type="binding site" description="axial binding residue" evidence="8">
    <location>
        <position position="465"/>
    </location>
    <ligand>
        <name>heme</name>
        <dbReference type="ChEBI" id="CHEBI:30413"/>
    </ligand>
    <ligandPart>
        <name>Fe</name>
        <dbReference type="ChEBI" id="CHEBI:18248"/>
    </ligandPart>
</feature>
<dbReference type="Pfam" id="PF00067">
    <property type="entry name" value="p450"/>
    <property type="match status" value="1"/>
</dbReference>
<dbReference type="VEuPathDB" id="FungiDB:M747DRAFT_239930"/>
<dbReference type="InterPro" id="IPR036396">
    <property type="entry name" value="Cyt_P450_sf"/>
</dbReference>
<evidence type="ECO:0000313" key="9">
    <source>
        <dbReference type="EMBL" id="GAQ45846.1"/>
    </source>
</evidence>
<evidence type="ECO:0000256" key="1">
    <source>
        <dbReference type="ARBA" id="ARBA00001971"/>
    </source>
</evidence>
<dbReference type="InterPro" id="IPR002974">
    <property type="entry name" value="Cyt_P450_E_CYP52_ascomycetes"/>
</dbReference>
<dbReference type="InterPro" id="IPR002402">
    <property type="entry name" value="Cyt_P450_E_grp-II"/>
</dbReference>
<dbReference type="VEuPathDB" id="FungiDB:M747DRAFT_342991"/>
<proteinExistence type="inferred from homology"/>
<comment type="cofactor">
    <cofactor evidence="1 8">
        <name>heme</name>
        <dbReference type="ChEBI" id="CHEBI:30413"/>
    </cofactor>
</comment>
<dbReference type="PRINTS" id="PR01239">
    <property type="entry name" value="EP450IICYP52"/>
</dbReference>
<dbReference type="Gene3D" id="1.10.630.10">
    <property type="entry name" value="Cytochrome P450"/>
    <property type="match status" value="1"/>
</dbReference>
<dbReference type="VEuPathDB" id="FungiDB:ASPNIDRAFT2_1169383"/>
<accession>A0A124BYL0</accession>
<dbReference type="GO" id="GO:0020037">
    <property type="term" value="F:heme binding"/>
    <property type="evidence" value="ECO:0007669"/>
    <property type="project" value="InterPro"/>
</dbReference>
<dbReference type="PANTHER" id="PTHR24287">
    <property type="entry name" value="P450, PUTATIVE (EUROFUNG)-RELATED"/>
    <property type="match status" value="1"/>
</dbReference>
<dbReference type="OrthoDB" id="1470350at2759"/>
<dbReference type="GO" id="GO:0016712">
    <property type="term" value="F:oxidoreductase activity, acting on paired donors, with incorporation or reduction of molecular oxygen, reduced flavin or flavoprotein as one donor, and incorporation of one atom of oxygen"/>
    <property type="evidence" value="ECO:0007669"/>
    <property type="project" value="InterPro"/>
</dbReference>
<dbReference type="VEuPathDB" id="FungiDB:ATCC64974_6880"/>